<dbReference type="EMBL" id="UINC01039930">
    <property type="protein sequence ID" value="SVB39112.1"/>
    <property type="molecule type" value="Genomic_DNA"/>
</dbReference>
<protein>
    <submittedName>
        <fullName evidence="1">Uncharacterized protein</fullName>
    </submittedName>
</protein>
<dbReference type="AntiFam" id="ANF00013">
    <property type="entry name" value="tRNA translation"/>
</dbReference>
<proteinExistence type="predicted"/>
<gene>
    <name evidence="1" type="ORF">METZ01_LOCUS191966</name>
</gene>
<name>A0A382DM60_9ZZZZ</name>
<reference evidence="1" key="1">
    <citation type="submission" date="2018-05" db="EMBL/GenBank/DDBJ databases">
        <authorList>
            <person name="Lanie J.A."/>
            <person name="Ng W.-L."/>
            <person name="Kazmierczak K.M."/>
            <person name="Andrzejewski T.M."/>
            <person name="Davidsen T.M."/>
            <person name="Wayne K.J."/>
            <person name="Tettelin H."/>
            <person name="Glass J.I."/>
            <person name="Rusch D."/>
            <person name="Podicherti R."/>
            <person name="Tsui H.-C.T."/>
            <person name="Winkler M.E."/>
        </authorList>
    </citation>
    <scope>NUCLEOTIDE SEQUENCE</scope>
</reference>
<dbReference type="AlphaFoldDB" id="A0A382DM60"/>
<organism evidence="1">
    <name type="scientific">marine metagenome</name>
    <dbReference type="NCBI Taxonomy" id="408172"/>
    <lineage>
        <taxon>unclassified sequences</taxon>
        <taxon>metagenomes</taxon>
        <taxon>ecological metagenomes</taxon>
    </lineage>
</organism>
<feature type="non-terminal residue" evidence="1">
    <location>
        <position position="1"/>
    </location>
</feature>
<evidence type="ECO:0000313" key="1">
    <source>
        <dbReference type="EMBL" id="SVB39112.1"/>
    </source>
</evidence>
<accession>A0A382DM60</accession>
<sequence length="43" mass="4549">GSGSIGRAPVSKTGGWGFKSLLPCQFLDCCIKARNHCQANNLI</sequence>